<evidence type="ECO:0000313" key="1">
    <source>
        <dbReference type="EMBL" id="MEA1080292.1"/>
    </source>
</evidence>
<protein>
    <recommendedName>
        <fullName evidence="3">DUF1127 domain-containing protein</fullName>
    </recommendedName>
</protein>
<dbReference type="Proteomes" id="UP001305746">
    <property type="component" value="Unassembled WGS sequence"/>
</dbReference>
<accession>A0ABU5NX25</accession>
<reference evidence="1 2" key="1">
    <citation type="submission" date="2023-12" db="EMBL/GenBank/DDBJ databases">
        <title>Marinobacter qingdaonensis sp. nov., isolated from the intertidal sediment of Qingdao, PR China.</title>
        <authorList>
            <person name="Li Y."/>
        </authorList>
    </citation>
    <scope>NUCLEOTIDE SEQUENCE [LARGE SCALE GENOMIC DNA]</scope>
    <source>
        <strain evidence="1 2">ASW11-75</strain>
    </source>
</reference>
<evidence type="ECO:0000313" key="2">
    <source>
        <dbReference type="Proteomes" id="UP001305746"/>
    </source>
</evidence>
<name>A0ABU5NX25_9GAMM</name>
<proteinExistence type="predicted"/>
<comment type="caution">
    <text evidence="1">The sequence shown here is derived from an EMBL/GenBank/DDBJ whole genome shotgun (WGS) entry which is preliminary data.</text>
</comment>
<organism evidence="1 2">
    <name type="scientific">Marinobacter qingdaonensis</name>
    <dbReference type="NCBI Taxonomy" id="3108486"/>
    <lineage>
        <taxon>Bacteria</taxon>
        <taxon>Pseudomonadati</taxon>
        <taxon>Pseudomonadota</taxon>
        <taxon>Gammaproteobacteria</taxon>
        <taxon>Pseudomonadales</taxon>
        <taxon>Marinobacteraceae</taxon>
        <taxon>Marinobacter</taxon>
    </lineage>
</organism>
<keyword evidence="2" id="KW-1185">Reference proteome</keyword>
<dbReference type="EMBL" id="JAYDCJ010000003">
    <property type="protein sequence ID" value="MEA1080292.1"/>
    <property type="molecule type" value="Genomic_DNA"/>
</dbReference>
<evidence type="ECO:0008006" key="3">
    <source>
        <dbReference type="Google" id="ProtNLM"/>
    </source>
</evidence>
<dbReference type="RefSeq" id="WP_322854798.1">
    <property type="nucleotide sequence ID" value="NZ_JAYDCJ010000003.1"/>
</dbReference>
<sequence length="88" mass="10306">MTSPSSFNTTLAQDSFDTVCQTLNDCQTRHLARRRKLIALLRQWWLRARQRASLRRQLMEMDVALIERDIGVPSGSLQEEASKPFWRD</sequence>
<gene>
    <name evidence="1" type="ORF">U5822_06405</name>
</gene>